<gene>
    <name evidence="2" type="ORF">F4553_007400</name>
</gene>
<dbReference type="EMBL" id="JACHMN010000003">
    <property type="protein sequence ID" value="MBB5873966.1"/>
    <property type="molecule type" value="Genomic_DNA"/>
</dbReference>
<reference evidence="2 3" key="1">
    <citation type="submission" date="2020-08" db="EMBL/GenBank/DDBJ databases">
        <title>Sequencing the genomes of 1000 actinobacteria strains.</title>
        <authorList>
            <person name="Klenk H.-P."/>
        </authorList>
    </citation>
    <scope>NUCLEOTIDE SEQUENCE [LARGE SCALE GENOMIC DNA]</scope>
    <source>
        <strain evidence="2 3">DSM 45362</strain>
    </source>
</reference>
<keyword evidence="1" id="KW-1133">Transmembrane helix</keyword>
<accession>A0A841C252</accession>
<dbReference type="RefSeq" id="WP_184845681.1">
    <property type="nucleotide sequence ID" value="NZ_JACHMN010000003.1"/>
</dbReference>
<keyword evidence="1" id="KW-0812">Transmembrane</keyword>
<dbReference type="AlphaFoldDB" id="A0A841C252"/>
<feature type="transmembrane region" description="Helical" evidence="1">
    <location>
        <begin position="42"/>
        <end position="63"/>
    </location>
</feature>
<sequence length="281" mass="30161">MTVPGRPTPPAVRLLTALLIATSIATAAVEALNWWVTPGGGWALFVRTGWALLRSLGFLILIYHVRKGRRSAAPLGLILAVTTIFGVARLVVPRTGYPALPGIAGFALVTVLCLTVVVLLYRSATLQEHLVRPPNRITVTKQGIEWLPAKSTRPPIPGWLLTARVASFTYAPLMIVASVIALGNVFSGEVGALPLVIVWFIAALTMSNLMVLIAIFLLRGHRWARWALGLLTVAVLALHLALCWLLLDLDGLVRDGGPLAAAALLCLWGLWRAPAKPLQPA</sequence>
<protein>
    <submittedName>
        <fullName evidence="2">Uncharacterized protein</fullName>
    </submittedName>
</protein>
<feature type="transmembrane region" description="Helical" evidence="1">
    <location>
        <begin position="192"/>
        <end position="218"/>
    </location>
</feature>
<feature type="transmembrane region" description="Helical" evidence="1">
    <location>
        <begin position="12"/>
        <end position="36"/>
    </location>
</feature>
<feature type="transmembrane region" description="Helical" evidence="1">
    <location>
        <begin position="98"/>
        <end position="121"/>
    </location>
</feature>
<keyword evidence="3" id="KW-1185">Reference proteome</keyword>
<proteinExistence type="predicted"/>
<evidence type="ECO:0000313" key="3">
    <source>
        <dbReference type="Proteomes" id="UP000587527"/>
    </source>
</evidence>
<feature type="transmembrane region" description="Helical" evidence="1">
    <location>
        <begin position="75"/>
        <end position="92"/>
    </location>
</feature>
<feature type="transmembrane region" description="Helical" evidence="1">
    <location>
        <begin position="225"/>
        <end position="247"/>
    </location>
</feature>
<evidence type="ECO:0000313" key="2">
    <source>
        <dbReference type="EMBL" id="MBB5873966.1"/>
    </source>
</evidence>
<dbReference type="Proteomes" id="UP000587527">
    <property type="component" value="Unassembled WGS sequence"/>
</dbReference>
<feature type="transmembrane region" description="Helical" evidence="1">
    <location>
        <begin position="168"/>
        <end position="186"/>
    </location>
</feature>
<name>A0A841C252_9ACTN</name>
<comment type="caution">
    <text evidence="2">The sequence shown here is derived from an EMBL/GenBank/DDBJ whole genome shotgun (WGS) entry which is preliminary data.</text>
</comment>
<keyword evidence="1" id="KW-0472">Membrane</keyword>
<evidence type="ECO:0000256" key="1">
    <source>
        <dbReference type="SAM" id="Phobius"/>
    </source>
</evidence>
<organism evidence="2 3">
    <name type="scientific">Allocatelliglobosispora scoriae</name>
    <dbReference type="NCBI Taxonomy" id="643052"/>
    <lineage>
        <taxon>Bacteria</taxon>
        <taxon>Bacillati</taxon>
        <taxon>Actinomycetota</taxon>
        <taxon>Actinomycetes</taxon>
        <taxon>Micromonosporales</taxon>
        <taxon>Micromonosporaceae</taxon>
        <taxon>Allocatelliglobosispora</taxon>
    </lineage>
</organism>